<feature type="compositionally biased region" description="Polar residues" evidence="1">
    <location>
        <begin position="50"/>
        <end position="79"/>
    </location>
</feature>
<evidence type="ECO:0000313" key="3">
    <source>
        <dbReference type="Proteomes" id="UP000266723"/>
    </source>
</evidence>
<comment type="caution">
    <text evidence="2">The sequence shown here is derived from an EMBL/GenBank/DDBJ whole genome shotgun (WGS) entry which is preliminary data.</text>
</comment>
<feature type="compositionally biased region" description="Polar residues" evidence="1">
    <location>
        <begin position="147"/>
        <end position="161"/>
    </location>
</feature>
<evidence type="ECO:0000256" key="1">
    <source>
        <dbReference type="SAM" id="MobiDB-lite"/>
    </source>
</evidence>
<sequence>MHSRWAILGRAPVVEPASPASSEALLPPPAPRDPPDQSSTLSPIQFPPLSASTPKLSRSARRNLSPTTDVIMTQSSPGSSEKQIIFFAGSQPQSGSVNTILSTGNPNSVSALGAVLSVSDSSGSRITLESSKEVETFPVLPPKPSSPLFTNGASSAITSKGVSIPTTNTQPSAAPPPPLAPNPPPPLTHSSPAPHTHPSPSGPTLAEQLRIKSDKSLSRLAPISIAENGRPRVMIQDSVFQKGAELHKDFIVCYFNGRSSPFNQIQSVFNHMLLASS</sequence>
<feature type="compositionally biased region" description="Low complexity" evidence="1">
    <location>
        <begin position="11"/>
        <end position="25"/>
    </location>
</feature>
<keyword evidence="3" id="KW-1185">Reference proteome</keyword>
<name>A0ABQ7AU34_BRACR</name>
<feature type="region of interest" description="Disordered" evidence="1">
    <location>
        <begin position="127"/>
        <end position="205"/>
    </location>
</feature>
<reference evidence="2 3" key="1">
    <citation type="journal article" date="2020" name="BMC Genomics">
        <title>Intraspecific diversification of the crop wild relative Brassica cretica Lam. using demographic model selection.</title>
        <authorList>
            <person name="Kioukis A."/>
            <person name="Michalopoulou V.A."/>
            <person name="Briers L."/>
            <person name="Pirintsos S."/>
            <person name="Studholme D.J."/>
            <person name="Pavlidis P."/>
            <person name="Sarris P.F."/>
        </authorList>
    </citation>
    <scope>NUCLEOTIDE SEQUENCE [LARGE SCALE GENOMIC DNA]</scope>
    <source>
        <strain evidence="3">cv. PFS-1207/04</strain>
    </source>
</reference>
<accession>A0ABQ7AU34</accession>
<gene>
    <name evidence="2" type="ORF">DY000_02062903</name>
</gene>
<evidence type="ECO:0000313" key="2">
    <source>
        <dbReference type="EMBL" id="KAF3517649.1"/>
    </source>
</evidence>
<dbReference type="Proteomes" id="UP000266723">
    <property type="component" value="Unassembled WGS sequence"/>
</dbReference>
<protein>
    <submittedName>
        <fullName evidence="2">Uncharacterized protein</fullName>
    </submittedName>
</protein>
<organism evidence="2 3">
    <name type="scientific">Brassica cretica</name>
    <name type="common">Mustard</name>
    <dbReference type="NCBI Taxonomy" id="69181"/>
    <lineage>
        <taxon>Eukaryota</taxon>
        <taxon>Viridiplantae</taxon>
        <taxon>Streptophyta</taxon>
        <taxon>Embryophyta</taxon>
        <taxon>Tracheophyta</taxon>
        <taxon>Spermatophyta</taxon>
        <taxon>Magnoliopsida</taxon>
        <taxon>eudicotyledons</taxon>
        <taxon>Gunneridae</taxon>
        <taxon>Pentapetalae</taxon>
        <taxon>rosids</taxon>
        <taxon>malvids</taxon>
        <taxon>Brassicales</taxon>
        <taxon>Brassicaceae</taxon>
        <taxon>Brassiceae</taxon>
        <taxon>Brassica</taxon>
    </lineage>
</organism>
<feature type="compositionally biased region" description="Pro residues" evidence="1">
    <location>
        <begin position="173"/>
        <end position="187"/>
    </location>
</feature>
<proteinExistence type="predicted"/>
<feature type="region of interest" description="Disordered" evidence="1">
    <location>
        <begin position="1"/>
        <end position="79"/>
    </location>
</feature>
<dbReference type="EMBL" id="QGKV02001556">
    <property type="protein sequence ID" value="KAF3517649.1"/>
    <property type="molecule type" value="Genomic_DNA"/>
</dbReference>